<comment type="caution">
    <text evidence="2">The sequence shown here is derived from an EMBL/GenBank/DDBJ whole genome shotgun (WGS) entry which is preliminary data.</text>
</comment>
<proteinExistence type="predicted"/>
<evidence type="ECO:0000313" key="3">
    <source>
        <dbReference type="Proteomes" id="UP000436088"/>
    </source>
</evidence>
<gene>
    <name evidence="2" type="ORF">F3Y22_tig00111640pilonHSYRG00086</name>
</gene>
<evidence type="ECO:0000313" key="2">
    <source>
        <dbReference type="EMBL" id="KAE8675891.1"/>
    </source>
</evidence>
<keyword evidence="2" id="KW-0808">Transferase</keyword>
<dbReference type="PANTHER" id="PTHR31197">
    <property type="entry name" value="OS01G0612600 PROTEIN"/>
    <property type="match status" value="1"/>
</dbReference>
<keyword evidence="3" id="KW-1185">Reference proteome</keyword>
<dbReference type="EMBL" id="VEPZ02001391">
    <property type="protein sequence ID" value="KAE8675891.1"/>
    <property type="molecule type" value="Genomic_DNA"/>
</dbReference>
<protein>
    <submittedName>
        <fullName evidence="2">Mitogen-activated protein kinase kinase kinase 1 isoform 1</fullName>
    </submittedName>
</protein>
<accession>A0A6A2XI88</accession>
<reference evidence="2" key="1">
    <citation type="submission" date="2019-09" db="EMBL/GenBank/DDBJ databases">
        <title>Draft genome information of white flower Hibiscus syriacus.</title>
        <authorList>
            <person name="Kim Y.-M."/>
        </authorList>
    </citation>
    <scope>NUCLEOTIDE SEQUENCE [LARGE SCALE GENOMIC DNA]</scope>
    <source>
        <strain evidence="2">YM2019G1</strain>
    </source>
</reference>
<dbReference type="AlphaFoldDB" id="A0A6A2XI88"/>
<dbReference type="GO" id="GO:0016301">
    <property type="term" value="F:kinase activity"/>
    <property type="evidence" value="ECO:0007669"/>
    <property type="project" value="UniProtKB-KW"/>
</dbReference>
<feature type="region of interest" description="Disordered" evidence="1">
    <location>
        <begin position="207"/>
        <end position="233"/>
    </location>
</feature>
<dbReference type="Proteomes" id="UP000436088">
    <property type="component" value="Unassembled WGS sequence"/>
</dbReference>
<sequence>MSLMRYIAVAWPFSNATALNIGRFILLFVPPVVDYDSHLCYRFQFLKCQLYAAATAPQDPQQEGAQLVITDAAATSESTVSELQEESTEEGPSAPSTVSCEKQVLSRLVCFLCPEADPERQRNWRRLERQRDLGNLLSTLQSSFGEERADDSILPVDDGSWLTVFFLIRVFQPGSSPRSSSWSGTSGARAQLRIRGRLTRYWGEIYDGKTGPTRDEDNESSDGGSFPWRSRVR</sequence>
<evidence type="ECO:0000256" key="1">
    <source>
        <dbReference type="SAM" id="MobiDB-lite"/>
    </source>
</evidence>
<name>A0A6A2XI88_HIBSY</name>
<organism evidence="2 3">
    <name type="scientific">Hibiscus syriacus</name>
    <name type="common">Rose of Sharon</name>
    <dbReference type="NCBI Taxonomy" id="106335"/>
    <lineage>
        <taxon>Eukaryota</taxon>
        <taxon>Viridiplantae</taxon>
        <taxon>Streptophyta</taxon>
        <taxon>Embryophyta</taxon>
        <taxon>Tracheophyta</taxon>
        <taxon>Spermatophyta</taxon>
        <taxon>Magnoliopsida</taxon>
        <taxon>eudicotyledons</taxon>
        <taxon>Gunneridae</taxon>
        <taxon>Pentapetalae</taxon>
        <taxon>rosids</taxon>
        <taxon>malvids</taxon>
        <taxon>Malvales</taxon>
        <taxon>Malvaceae</taxon>
        <taxon>Malvoideae</taxon>
        <taxon>Hibiscus</taxon>
    </lineage>
</organism>
<keyword evidence="2" id="KW-0418">Kinase</keyword>
<dbReference type="PANTHER" id="PTHR31197:SF5">
    <property type="entry name" value="OS01G0612600 PROTEIN"/>
    <property type="match status" value="1"/>
</dbReference>